<feature type="region of interest" description="Disordered" evidence="1">
    <location>
        <begin position="135"/>
        <end position="179"/>
    </location>
</feature>
<evidence type="ECO:0000256" key="1">
    <source>
        <dbReference type="SAM" id="MobiDB-lite"/>
    </source>
</evidence>
<dbReference type="Proteomes" id="UP000501690">
    <property type="component" value="Linkage Group LG8"/>
</dbReference>
<dbReference type="InterPro" id="IPR007750">
    <property type="entry name" value="DUF674"/>
</dbReference>
<proteinExistence type="predicted"/>
<dbReference type="PANTHER" id="PTHR33103">
    <property type="entry name" value="OS01G0153900 PROTEIN"/>
    <property type="match status" value="1"/>
</dbReference>
<organism evidence="2 3">
    <name type="scientific">Vigna unguiculata</name>
    <name type="common">Cowpea</name>
    <dbReference type="NCBI Taxonomy" id="3917"/>
    <lineage>
        <taxon>Eukaryota</taxon>
        <taxon>Viridiplantae</taxon>
        <taxon>Streptophyta</taxon>
        <taxon>Embryophyta</taxon>
        <taxon>Tracheophyta</taxon>
        <taxon>Spermatophyta</taxon>
        <taxon>Magnoliopsida</taxon>
        <taxon>eudicotyledons</taxon>
        <taxon>Gunneridae</taxon>
        <taxon>Pentapetalae</taxon>
        <taxon>rosids</taxon>
        <taxon>fabids</taxon>
        <taxon>Fabales</taxon>
        <taxon>Fabaceae</taxon>
        <taxon>Papilionoideae</taxon>
        <taxon>50 kb inversion clade</taxon>
        <taxon>NPAAA clade</taxon>
        <taxon>indigoferoid/millettioid clade</taxon>
        <taxon>Phaseoleae</taxon>
        <taxon>Vigna</taxon>
    </lineage>
</organism>
<name>A0A4D6MPT1_VIGUN</name>
<dbReference type="AlphaFoldDB" id="A0A4D6MPT1"/>
<reference evidence="2 3" key="1">
    <citation type="submission" date="2019-04" db="EMBL/GenBank/DDBJ databases">
        <title>An improved genome assembly and genetic linkage map for asparagus bean, Vigna unguiculata ssp. sesquipedialis.</title>
        <authorList>
            <person name="Xia Q."/>
            <person name="Zhang R."/>
            <person name="Dong Y."/>
        </authorList>
    </citation>
    <scope>NUCLEOTIDE SEQUENCE [LARGE SCALE GENOMIC DNA]</scope>
    <source>
        <tissue evidence="2">Leaf</tissue>
    </source>
</reference>
<feature type="compositionally biased region" description="Basic and acidic residues" evidence="1">
    <location>
        <begin position="77"/>
        <end position="91"/>
    </location>
</feature>
<evidence type="ECO:0000313" key="2">
    <source>
        <dbReference type="EMBL" id="QCE02671.1"/>
    </source>
</evidence>
<feature type="compositionally biased region" description="Polar residues" evidence="1">
    <location>
        <begin position="156"/>
        <end position="179"/>
    </location>
</feature>
<evidence type="ECO:0000313" key="3">
    <source>
        <dbReference type="Proteomes" id="UP000501690"/>
    </source>
</evidence>
<sequence>MGSNEEVRIPMKYWVDDKKKRVIVAEASGELVDVLFSFLTLPLGTIIRLWNISEQQQGRENNSERQEGLENTSQQQQERENTSEQVEHENNSEQQVRPGCINKLCQSFKDILGLRNNSQQQVGRHNISEQLVGHENNTEQHERPNNSSEQQERCENTSQQQEGCENTSQQQQRLDNTSEQQAVPEQLVWLANSSQQQVGFGCINELYKSVNHLQPDVFRNKICQKMLHSPRNPLESSCQRLKVKVDDTEPTKYFMCHNCSGKGSKLLVSSFIDVKCDCGSLMRKEIELLEEAAGDDGVFIKGKAMFFIYDDLRVRRSSPSEFIKPTLKPGSKELKSYREVLLDKEKILNILKQALTSKTPLSDVLLKKKSKRSVSFSRVIGSSVSKDYLQSKIMVSKSENKVRFVEADGDFVDFLVNFLTTPLGSIMNLKDNKLSCSPIPLLASILKLKNGRLSLGSIRNLYKSVKNLDPSWFIEPSKKSLLNPKVAPHFGCERNPLLNASQDYTSKYWYGLGEMKNEKGRIICEKKMISKKRDMLQQPKDIELLDPRYSDRDKKDGVGFMKRPCLFVVWDNLKLSPLTTTSLPVSFSDSDNVVSTDLEEHLLRIGKSEAINLLRASLTSDKGAFTRSLSFLLWTWRFQRLIPLWGFFRRKRIKREEKRKRRKREKDIKLNEKKERKKQEKSAVETKKEKEEINNNSVQKTKEEVKA</sequence>
<feature type="region of interest" description="Disordered" evidence="1">
    <location>
        <begin position="656"/>
        <end position="707"/>
    </location>
</feature>
<protein>
    <submittedName>
        <fullName evidence="2">Uncharacterized protein</fullName>
    </submittedName>
</protein>
<dbReference type="EMBL" id="CP039352">
    <property type="protein sequence ID" value="QCE02671.1"/>
    <property type="molecule type" value="Genomic_DNA"/>
</dbReference>
<keyword evidence="3" id="KW-1185">Reference proteome</keyword>
<gene>
    <name evidence="2" type="ORF">DEO72_LG8g686</name>
</gene>
<accession>A0A4D6MPT1</accession>
<feature type="compositionally biased region" description="Basic and acidic residues" evidence="1">
    <location>
        <begin position="136"/>
        <end position="155"/>
    </location>
</feature>
<feature type="region of interest" description="Disordered" evidence="1">
    <location>
        <begin position="55"/>
        <end position="96"/>
    </location>
</feature>
<feature type="compositionally biased region" description="Basic and acidic residues" evidence="1">
    <location>
        <begin position="665"/>
        <end position="693"/>
    </location>
</feature>
<dbReference type="Pfam" id="PF05056">
    <property type="entry name" value="DUF674"/>
    <property type="match status" value="3"/>
</dbReference>
<dbReference type="PANTHER" id="PTHR33103:SF93">
    <property type="entry name" value="DUF674 FAMILY PROTEIN"/>
    <property type="match status" value="1"/>
</dbReference>